<dbReference type="EMBL" id="AP019736">
    <property type="protein sequence ID" value="BBL06253.1"/>
    <property type="molecule type" value="Genomic_DNA"/>
</dbReference>
<protein>
    <submittedName>
        <fullName evidence="2">Uncharacterized protein</fullName>
    </submittedName>
</protein>
<name>A0A4Y1WYX9_9BACT</name>
<sequence length="89" mass="10010">MPADVSVRPGDAERAGIPSPAKAPSRRAVPETARQDTASPRQDVIPFRQDTAPPRRHGERKAGNRARRDTQDRKREFRDRPCGQRIADK</sequence>
<dbReference type="KEGG" id="ada:A5CPEGH6_08910"/>
<evidence type="ECO:0000313" key="2">
    <source>
        <dbReference type="EMBL" id="BBL06253.1"/>
    </source>
</evidence>
<keyword evidence="3" id="KW-1185">Reference proteome</keyword>
<proteinExistence type="predicted"/>
<organism evidence="2 3">
    <name type="scientific">Alistipes dispar</name>
    <dbReference type="NCBI Taxonomy" id="2585119"/>
    <lineage>
        <taxon>Bacteria</taxon>
        <taxon>Pseudomonadati</taxon>
        <taxon>Bacteroidota</taxon>
        <taxon>Bacteroidia</taxon>
        <taxon>Bacteroidales</taxon>
        <taxon>Rikenellaceae</taxon>
        <taxon>Alistipes</taxon>
    </lineage>
</organism>
<accession>A0A4Y1WYX9</accession>
<feature type="compositionally biased region" description="Basic and acidic residues" evidence="1">
    <location>
        <begin position="60"/>
        <end position="89"/>
    </location>
</feature>
<evidence type="ECO:0000313" key="3">
    <source>
        <dbReference type="Proteomes" id="UP000319374"/>
    </source>
</evidence>
<evidence type="ECO:0000256" key="1">
    <source>
        <dbReference type="SAM" id="MobiDB-lite"/>
    </source>
</evidence>
<gene>
    <name evidence="2" type="ORF">A5CPEGH6_08910</name>
</gene>
<feature type="region of interest" description="Disordered" evidence="1">
    <location>
        <begin position="1"/>
        <end position="89"/>
    </location>
</feature>
<dbReference type="Proteomes" id="UP000319374">
    <property type="component" value="Chromosome"/>
</dbReference>
<reference evidence="3" key="1">
    <citation type="submission" date="2019-06" db="EMBL/GenBank/DDBJ databases">
        <title>Alistipes onderdonkii subsp. vulgaris subsp. nov., Alistipes dispar sp. nov. and Alistipes communis sp. nov., isolated from human faeces, and creation of Alistipes onderdonkii subsp. onderdonkii subsp. nov.</title>
        <authorList>
            <person name="Sakamoto M."/>
            <person name="Ikeyama N."/>
            <person name="Ogata Y."/>
            <person name="Suda W."/>
            <person name="Iino T."/>
            <person name="Hattori M."/>
            <person name="Ohkuma M."/>
        </authorList>
    </citation>
    <scope>NUCLEOTIDE SEQUENCE [LARGE SCALE GENOMIC DNA]</scope>
    <source>
        <strain evidence="3">5CPEGH6</strain>
    </source>
</reference>
<dbReference type="AlphaFoldDB" id="A0A4Y1WYX9"/>